<dbReference type="AlphaFoldDB" id="A0A9D3Z8R8"/>
<gene>
    <name evidence="1" type="ORF">DPMN_072029</name>
</gene>
<keyword evidence="2" id="KW-1185">Reference proteome</keyword>
<sequence>MRAGWLAGWLAGGLAGWLAGWRNKLGRNSGVSGSIWPIIELDLDVIALHMFMKFGEDLMTIARVIERKRD</sequence>
<name>A0A9D3Z8R8_DREPO</name>
<evidence type="ECO:0000313" key="1">
    <source>
        <dbReference type="EMBL" id="KAH3712332.1"/>
    </source>
</evidence>
<proteinExistence type="predicted"/>
<protein>
    <submittedName>
        <fullName evidence="1">Uncharacterized protein</fullName>
    </submittedName>
</protein>
<dbReference type="Proteomes" id="UP000828390">
    <property type="component" value="Unassembled WGS sequence"/>
</dbReference>
<evidence type="ECO:0000313" key="2">
    <source>
        <dbReference type="Proteomes" id="UP000828390"/>
    </source>
</evidence>
<dbReference type="EMBL" id="JAIWYP010000014">
    <property type="protein sequence ID" value="KAH3712332.1"/>
    <property type="molecule type" value="Genomic_DNA"/>
</dbReference>
<reference evidence="1" key="2">
    <citation type="submission" date="2020-11" db="EMBL/GenBank/DDBJ databases">
        <authorList>
            <person name="McCartney M.A."/>
            <person name="Auch B."/>
            <person name="Kono T."/>
            <person name="Mallez S."/>
            <person name="Becker A."/>
            <person name="Gohl D.M."/>
            <person name="Silverstein K.A.T."/>
            <person name="Koren S."/>
            <person name="Bechman K.B."/>
            <person name="Herman A."/>
            <person name="Abrahante J.E."/>
            <person name="Garbe J."/>
        </authorList>
    </citation>
    <scope>NUCLEOTIDE SEQUENCE</scope>
    <source>
        <strain evidence="1">Duluth1</strain>
        <tissue evidence="1">Whole animal</tissue>
    </source>
</reference>
<reference evidence="1" key="1">
    <citation type="journal article" date="2019" name="bioRxiv">
        <title>The Genome of the Zebra Mussel, Dreissena polymorpha: A Resource for Invasive Species Research.</title>
        <authorList>
            <person name="McCartney M.A."/>
            <person name="Auch B."/>
            <person name="Kono T."/>
            <person name="Mallez S."/>
            <person name="Zhang Y."/>
            <person name="Obille A."/>
            <person name="Becker A."/>
            <person name="Abrahante J.E."/>
            <person name="Garbe J."/>
            <person name="Badalamenti J.P."/>
            <person name="Herman A."/>
            <person name="Mangelson H."/>
            <person name="Liachko I."/>
            <person name="Sullivan S."/>
            <person name="Sone E.D."/>
            <person name="Koren S."/>
            <person name="Silverstein K.A.T."/>
            <person name="Beckman K.B."/>
            <person name="Gohl D.M."/>
        </authorList>
    </citation>
    <scope>NUCLEOTIDE SEQUENCE</scope>
    <source>
        <strain evidence="1">Duluth1</strain>
        <tissue evidence="1">Whole animal</tissue>
    </source>
</reference>
<organism evidence="1 2">
    <name type="scientific">Dreissena polymorpha</name>
    <name type="common">Zebra mussel</name>
    <name type="synonym">Mytilus polymorpha</name>
    <dbReference type="NCBI Taxonomy" id="45954"/>
    <lineage>
        <taxon>Eukaryota</taxon>
        <taxon>Metazoa</taxon>
        <taxon>Spiralia</taxon>
        <taxon>Lophotrochozoa</taxon>
        <taxon>Mollusca</taxon>
        <taxon>Bivalvia</taxon>
        <taxon>Autobranchia</taxon>
        <taxon>Heteroconchia</taxon>
        <taxon>Euheterodonta</taxon>
        <taxon>Imparidentia</taxon>
        <taxon>Neoheterodontei</taxon>
        <taxon>Myida</taxon>
        <taxon>Dreissenoidea</taxon>
        <taxon>Dreissenidae</taxon>
        <taxon>Dreissena</taxon>
    </lineage>
</organism>
<comment type="caution">
    <text evidence="1">The sequence shown here is derived from an EMBL/GenBank/DDBJ whole genome shotgun (WGS) entry which is preliminary data.</text>
</comment>
<accession>A0A9D3Z8R8</accession>